<dbReference type="Gramene" id="PGSC0003DMT400094277">
    <property type="protein sequence ID" value="PGSC0003DMT400094277"/>
    <property type="gene ID" value="PGSC0003DMG400043848"/>
</dbReference>
<dbReference type="EnsemblPlants" id="PGSC0003DMT400094277">
    <property type="protein sequence ID" value="PGSC0003DMT400094277"/>
    <property type="gene ID" value="PGSC0003DMG400043848"/>
</dbReference>
<dbReference type="AlphaFoldDB" id="M1DTT2"/>
<sequence length="164" mass="18635">MEPTPKLLAYRYVVPDPMFMPEHVNRSNVYDRTWQPIPCLCRNVATDPNCAAEHCSATLVEIADELGDPPFGQLISFSVLPLTSSHFGSLGGTILLRGTDRRLADCPFPRLLIHFLHGFAYWNEGRFMSFRRLAKLNSAIRRIPFLVLFSPICSVLRLKCPCFH</sequence>
<organism evidence="1 2">
    <name type="scientific">Solanum tuberosum</name>
    <name type="common">Potato</name>
    <dbReference type="NCBI Taxonomy" id="4113"/>
    <lineage>
        <taxon>Eukaryota</taxon>
        <taxon>Viridiplantae</taxon>
        <taxon>Streptophyta</taxon>
        <taxon>Embryophyta</taxon>
        <taxon>Tracheophyta</taxon>
        <taxon>Spermatophyta</taxon>
        <taxon>Magnoliopsida</taxon>
        <taxon>eudicotyledons</taxon>
        <taxon>Gunneridae</taxon>
        <taxon>Pentapetalae</taxon>
        <taxon>asterids</taxon>
        <taxon>lamiids</taxon>
        <taxon>Solanales</taxon>
        <taxon>Solanaceae</taxon>
        <taxon>Solanoideae</taxon>
        <taxon>Solaneae</taxon>
        <taxon>Solanum</taxon>
    </lineage>
</organism>
<dbReference type="InParanoid" id="M1DTT2"/>
<dbReference type="HOGENOM" id="CLU_127924_0_0_1"/>
<protein>
    <submittedName>
        <fullName evidence="1">Uncharacterized protein</fullName>
    </submittedName>
</protein>
<dbReference type="Proteomes" id="UP000011115">
    <property type="component" value="Unassembled WGS sequence"/>
</dbReference>
<evidence type="ECO:0000313" key="1">
    <source>
        <dbReference type="EnsemblPlants" id="PGSC0003DMT400094277"/>
    </source>
</evidence>
<reference evidence="1" key="2">
    <citation type="submission" date="2015-06" db="UniProtKB">
        <authorList>
            <consortium name="EnsemblPlants"/>
        </authorList>
    </citation>
    <scope>IDENTIFICATION</scope>
    <source>
        <strain evidence="1">DM1-3 516 R44</strain>
    </source>
</reference>
<evidence type="ECO:0000313" key="2">
    <source>
        <dbReference type="Proteomes" id="UP000011115"/>
    </source>
</evidence>
<reference evidence="2" key="1">
    <citation type="journal article" date="2011" name="Nature">
        <title>Genome sequence and analysis of the tuber crop potato.</title>
        <authorList>
            <consortium name="The Potato Genome Sequencing Consortium"/>
        </authorList>
    </citation>
    <scope>NUCLEOTIDE SEQUENCE [LARGE SCALE GENOMIC DNA]</scope>
    <source>
        <strain evidence="2">cv. DM1-3 516 R44</strain>
    </source>
</reference>
<dbReference type="PaxDb" id="4113-PGSC0003DMT400094277"/>
<name>M1DTT2_SOLTU</name>
<accession>M1DTT2</accession>
<proteinExistence type="predicted"/>
<keyword evidence="2" id="KW-1185">Reference proteome</keyword>